<evidence type="ECO:0000259" key="3">
    <source>
        <dbReference type="Pfam" id="PF00501"/>
    </source>
</evidence>
<dbReference type="Pfam" id="PF00501">
    <property type="entry name" value="AMP-binding"/>
    <property type="match status" value="1"/>
</dbReference>
<dbReference type="Pfam" id="PF13193">
    <property type="entry name" value="AMP-binding_C"/>
    <property type="match status" value="1"/>
</dbReference>
<dbReference type="EMBL" id="GGEC01017919">
    <property type="protein sequence ID" value="MBW98402.1"/>
    <property type="molecule type" value="Transcribed_RNA"/>
</dbReference>
<dbReference type="InterPro" id="IPR020845">
    <property type="entry name" value="AMP-binding_CS"/>
</dbReference>
<dbReference type="PANTHER" id="PTHR24096:SF251">
    <property type="entry name" value="4-COUMARATE--COA LIGASE-LIKE 9"/>
    <property type="match status" value="1"/>
</dbReference>
<dbReference type="AlphaFoldDB" id="A0A2P2JY72"/>
<evidence type="ECO:0000256" key="1">
    <source>
        <dbReference type="ARBA" id="ARBA00006432"/>
    </source>
</evidence>
<dbReference type="InterPro" id="IPR045851">
    <property type="entry name" value="AMP-bd_C_sf"/>
</dbReference>
<accession>A0A2P2JY72</accession>
<dbReference type="InterPro" id="IPR025110">
    <property type="entry name" value="AMP-bd_C"/>
</dbReference>
<comment type="similarity">
    <text evidence="1">Belongs to the ATP-dependent AMP-binding enzyme family.</text>
</comment>
<reference evidence="5" key="1">
    <citation type="submission" date="2018-02" db="EMBL/GenBank/DDBJ databases">
        <title>Rhizophora mucronata_Transcriptome.</title>
        <authorList>
            <person name="Meera S.P."/>
            <person name="Sreeshan A."/>
            <person name="Augustine A."/>
        </authorList>
    </citation>
    <scope>NUCLEOTIDE SEQUENCE</scope>
    <source>
        <tissue evidence="5">Leaf</tissue>
    </source>
</reference>
<dbReference type="Gene3D" id="3.40.50.12780">
    <property type="entry name" value="N-terminal domain of ligase-like"/>
    <property type="match status" value="1"/>
</dbReference>
<dbReference type="PROSITE" id="PS00455">
    <property type="entry name" value="AMP_BINDING"/>
    <property type="match status" value="1"/>
</dbReference>
<protein>
    <submittedName>
        <fullName evidence="5">Uncharacterized protein</fullName>
    </submittedName>
</protein>
<feature type="domain" description="AMP-binding enzyme C-terminal" evidence="4">
    <location>
        <begin position="478"/>
        <end position="553"/>
    </location>
</feature>
<evidence type="ECO:0000313" key="5">
    <source>
        <dbReference type="EMBL" id="MBW98402.1"/>
    </source>
</evidence>
<dbReference type="SUPFAM" id="SSF56801">
    <property type="entry name" value="Acetyl-CoA synthetase-like"/>
    <property type="match status" value="1"/>
</dbReference>
<dbReference type="FunFam" id="3.30.300.30:FF:000007">
    <property type="entry name" value="4-coumarate--CoA ligase 2"/>
    <property type="match status" value="1"/>
</dbReference>
<evidence type="ECO:0000259" key="4">
    <source>
        <dbReference type="Pfam" id="PF13193"/>
    </source>
</evidence>
<keyword evidence="2" id="KW-0436">Ligase</keyword>
<organism evidence="5">
    <name type="scientific">Rhizophora mucronata</name>
    <name type="common">Asiatic mangrove</name>
    <dbReference type="NCBI Taxonomy" id="61149"/>
    <lineage>
        <taxon>Eukaryota</taxon>
        <taxon>Viridiplantae</taxon>
        <taxon>Streptophyta</taxon>
        <taxon>Embryophyta</taxon>
        <taxon>Tracheophyta</taxon>
        <taxon>Spermatophyta</taxon>
        <taxon>Magnoliopsida</taxon>
        <taxon>eudicotyledons</taxon>
        <taxon>Gunneridae</taxon>
        <taxon>Pentapetalae</taxon>
        <taxon>rosids</taxon>
        <taxon>fabids</taxon>
        <taxon>Malpighiales</taxon>
        <taxon>Rhizophoraceae</taxon>
        <taxon>Rhizophora</taxon>
    </lineage>
</organism>
<dbReference type="InterPro" id="IPR000873">
    <property type="entry name" value="AMP-dep_synth/lig_dom"/>
</dbReference>
<dbReference type="GO" id="GO:0016405">
    <property type="term" value="F:CoA-ligase activity"/>
    <property type="evidence" value="ECO:0007669"/>
    <property type="project" value="TreeGrafter"/>
</dbReference>
<sequence length="571" mass="62068">MAAKTSEEANRARCFIDPKSGFCAETKTFHSRRPNTTLPPSDEPLSITQFALSLLNSAAATTTITTDQSSTAFLVDPTTGKTLTYSQFIDQTNSLSFALRTRFSFSKNDVAFILCPPSFHVPVLYFSLLSLGVTLSPANPLGSTSEVTHQVNLCKPTIAFATTQNAHKLPTGAFSLGTVLVDSPGFLSFLNQSKSGLVSQLVDQKVSQSDSAAILYSSGTTGKIKGVCLTHRNLIALIAGFYNTKSEPDTKQLPEPHLVSLFPLPLFHVFGFCMLIRAVSIGQTLVLMESFNFEVMLRAVERFKVTHMPVSPPLIVALVKSDLTNKYDLSSLLMLGCGGAPLGKDIAQRFREKFPHVEIAQGYGLTETSGGAARTLGPEETKQYGTVGRLAENMEAKIVDPVTGEHLPPGQRGELWLRGPTVMKGYAGDEMATAETLDSDGWLKTGDLCYFDSEGLLYIVDRLKELIKYKAYQVPPAELEQLLQANPNIADAAVIPYPDEDAGQIPMAYVVRKPGSNITAAEVMDFIARQVAPYKKIRQVAFINSIPKNPSGKILRRELVNLSRSGSSSKL</sequence>
<evidence type="ECO:0000256" key="2">
    <source>
        <dbReference type="ARBA" id="ARBA00022598"/>
    </source>
</evidence>
<proteinExistence type="inferred from homology"/>
<dbReference type="PANTHER" id="PTHR24096">
    <property type="entry name" value="LONG-CHAIN-FATTY-ACID--COA LIGASE"/>
    <property type="match status" value="1"/>
</dbReference>
<dbReference type="Gene3D" id="3.30.300.30">
    <property type="match status" value="1"/>
</dbReference>
<dbReference type="InterPro" id="IPR042099">
    <property type="entry name" value="ANL_N_sf"/>
</dbReference>
<feature type="domain" description="AMP-dependent synthetase/ligase" evidence="3">
    <location>
        <begin position="71"/>
        <end position="426"/>
    </location>
</feature>
<dbReference type="CDD" id="cd05904">
    <property type="entry name" value="4CL"/>
    <property type="match status" value="1"/>
</dbReference>
<name>A0A2P2JY72_RHIMU</name>